<reference evidence="9 10" key="2">
    <citation type="journal article" date="2012" name="Int. J. Syst. Evol. Microbiol.">
        <title>Magnetococcus marinus gen. nov., sp. nov., a marine, magnetotactic bacterium that represents a novel lineage (Magnetococcaceae fam. nov.; Magnetococcales ord. nov.) at the base of the Alphaproteobacteria.</title>
        <authorList>
            <person name="Bazylinski D.A."/>
            <person name="Williams T.J."/>
            <person name="Lefevre C.T."/>
            <person name="Berg R.J."/>
            <person name="Zhang C.L."/>
            <person name="Bowser S.S."/>
            <person name="Dean A.J."/>
            <person name="Beveridge T.J."/>
        </authorList>
    </citation>
    <scope>NUCLEOTIDE SEQUENCE [LARGE SCALE GENOMIC DNA]</scope>
    <source>
        <strain evidence="10">ATCC BAA-1437 / JCM 17883 / MC-1</strain>
    </source>
</reference>
<dbReference type="GO" id="GO:0007165">
    <property type="term" value="P:signal transduction"/>
    <property type="evidence" value="ECO:0007669"/>
    <property type="project" value="UniProtKB-KW"/>
</dbReference>
<dbReference type="PANTHER" id="PTHR43531">
    <property type="entry name" value="PROTEIN ICFG"/>
    <property type="match status" value="1"/>
</dbReference>
<dbReference type="InterPro" id="IPR051310">
    <property type="entry name" value="MCP_chemotaxis"/>
</dbReference>
<dbReference type="CDD" id="cd11386">
    <property type="entry name" value="MCP_signal"/>
    <property type="match status" value="1"/>
</dbReference>
<accession>A0LAA8</accession>
<dbReference type="GO" id="GO:0006935">
    <property type="term" value="P:chemotaxis"/>
    <property type="evidence" value="ECO:0007669"/>
    <property type="project" value="UniProtKB-KW"/>
</dbReference>
<dbReference type="InterPro" id="IPR003660">
    <property type="entry name" value="HAMP_dom"/>
</dbReference>
<keyword evidence="6" id="KW-0812">Transmembrane</keyword>
<evidence type="ECO:0000259" key="7">
    <source>
        <dbReference type="PROSITE" id="PS50111"/>
    </source>
</evidence>
<evidence type="ECO:0000256" key="1">
    <source>
        <dbReference type="ARBA" id="ARBA00004370"/>
    </source>
</evidence>
<dbReference type="eggNOG" id="COG0840">
    <property type="taxonomic scope" value="Bacteria"/>
</dbReference>
<dbReference type="Pfam" id="PF12729">
    <property type="entry name" value="4HB_MCP_1"/>
    <property type="match status" value="1"/>
</dbReference>
<evidence type="ECO:0000256" key="4">
    <source>
        <dbReference type="PROSITE-ProRule" id="PRU00284"/>
    </source>
</evidence>
<feature type="coiled-coil region" evidence="5">
    <location>
        <begin position="621"/>
        <end position="659"/>
    </location>
</feature>
<protein>
    <submittedName>
        <fullName evidence="9">Methyl-accepting chemotaxis sensory transducer</fullName>
    </submittedName>
</protein>
<gene>
    <name evidence="9" type="ordered locus">Mmc1_2401</name>
</gene>
<dbReference type="SMART" id="SM00304">
    <property type="entry name" value="HAMP"/>
    <property type="match status" value="1"/>
</dbReference>
<keyword evidence="10" id="KW-1185">Reference proteome</keyword>
<comment type="subcellular location">
    <subcellularLocation>
        <location evidence="1">Membrane</location>
    </subcellularLocation>
</comment>
<evidence type="ECO:0000259" key="8">
    <source>
        <dbReference type="PROSITE" id="PS50885"/>
    </source>
</evidence>
<dbReference type="FunFam" id="1.10.287.950:FF:000001">
    <property type="entry name" value="Methyl-accepting chemotaxis sensory transducer"/>
    <property type="match status" value="1"/>
</dbReference>
<keyword evidence="5" id="KW-0175">Coiled coil</keyword>
<evidence type="ECO:0000256" key="2">
    <source>
        <dbReference type="ARBA" id="ARBA00022500"/>
    </source>
</evidence>
<dbReference type="CDD" id="cd06225">
    <property type="entry name" value="HAMP"/>
    <property type="match status" value="1"/>
</dbReference>
<dbReference type="PROSITE" id="PS50111">
    <property type="entry name" value="CHEMOTAXIS_TRANSDUC_2"/>
    <property type="match status" value="1"/>
</dbReference>
<feature type="transmembrane region" description="Helical" evidence="6">
    <location>
        <begin position="359"/>
        <end position="376"/>
    </location>
</feature>
<dbReference type="GO" id="GO:0004888">
    <property type="term" value="F:transmembrane signaling receptor activity"/>
    <property type="evidence" value="ECO:0007669"/>
    <property type="project" value="TreeGrafter"/>
</dbReference>
<evidence type="ECO:0000256" key="5">
    <source>
        <dbReference type="SAM" id="Coils"/>
    </source>
</evidence>
<dbReference type="InterPro" id="IPR004089">
    <property type="entry name" value="MCPsignal_dom"/>
</dbReference>
<dbReference type="Pfam" id="PF00015">
    <property type="entry name" value="MCPsignal"/>
    <property type="match status" value="1"/>
</dbReference>
<keyword evidence="6" id="KW-0472">Membrane</keyword>
<evidence type="ECO:0000256" key="3">
    <source>
        <dbReference type="ARBA" id="ARBA00029447"/>
    </source>
</evidence>
<dbReference type="OrthoDB" id="9814362at2"/>
<comment type="similarity">
    <text evidence="3">Belongs to the methyl-accepting chemotaxis (MCP) protein family.</text>
</comment>
<feature type="transmembrane region" description="Helical" evidence="6">
    <location>
        <begin position="12"/>
        <end position="31"/>
    </location>
</feature>
<dbReference type="AlphaFoldDB" id="A0LAA8"/>
<organism evidence="9 10">
    <name type="scientific">Magnetococcus marinus (strain ATCC BAA-1437 / JCM 17883 / MC-1)</name>
    <dbReference type="NCBI Taxonomy" id="156889"/>
    <lineage>
        <taxon>Bacteria</taxon>
        <taxon>Pseudomonadati</taxon>
        <taxon>Pseudomonadota</taxon>
        <taxon>Magnetococcia</taxon>
        <taxon>Magnetococcales</taxon>
        <taxon>Magnetococcaceae</taxon>
        <taxon>Magnetococcus</taxon>
    </lineage>
</organism>
<dbReference type="PROSITE" id="PS50885">
    <property type="entry name" value="HAMP"/>
    <property type="match status" value="1"/>
</dbReference>
<dbReference type="HOGENOM" id="CLU_000445_107_16_5"/>
<evidence type="ECO:0000256" key="6">
    <source>
        <dbReference type="SAM" id="Phobius"/>
    </source>
</evidence>
<dbReference type="GO" id="GO:0005886">
    <property type="term" value="C:plasma membrane"/>
    <property type="evidence" value="ECO:0007669"/>
    <property type="project" value="TreeGrafter"/>
</dbReference>
<evidence type="ECO:0000313" key="10">
    <source>
        <dbReference type="Proteomes" id="UP000002586"/>
    </source>
</evidence>
<keyword evidence="6" id="KW-1133">Transmembrane helix</keyword>
<keyword evidence="2" id="KW-0145">Chemotaxis</keyword>
<feature type="domain" description="HAMP" evidence="8">
    <location>
        <begin position="378"/>
        <end position="430"/>
    </location>
</feature>
<reference evidence="10" key="1">
    <citation type="journal article" date="2009" name="Appl. Environ. Microbiol.">
        <title>Complete genome sequence of the chemolithoautotrophic marine magnetotactic coccus strain MC-1.</title>
        <authorList>
            <person name="Schubbe S."/>
            <person name="Williams T.J."/>
            <person name="Xie G."/>
            <person name="Kiss H.E."/>
            <person name="Brettin T.S."/>
            <person name="Martinez D."/>
            <person name="Ross C.A."/>
            <person name="Schuler D."/>
            <person name="Cox B.L."/>
            <person name="Nealson K.H."/>
            <person name="Bazylinski D.A."/>
        </authorList>
    </citation>
    <scope>NUCLEOTIDE SEQUENCE [LARGE SCALE GENOMIC DNA]</scope>
    <source>
        <strain evidence="10">ATCC BAA-1437 / JCM 17883 / MC-1</strain>
    </source>
</reference>
<sequence length="674" mass="73826">MSVENLKIGTKLIAAFMTLVTILLLVGWMGYVNINQVKEKTDDIVHASPLISAAMEMKLSVQLDMQLIMEFLAAADAGELNEMWQEHLAAIAQFDTYADAILKGASTDKGRFYPTADTQLRQVVEQADRFHNQQFQPRLLNIRESMLRLYEIQTGVQKALKTFQESYAQISALTEKFETKVKKHLHTQLAEGVSAEQLLEKAVPWADMGMEIKHTLAQTRLAVEALAQAEEQEQYNQLKSRYGATIHDFDGWIDALLKGAKTAEGMVMAIDLAELKPLVEQMDQFHNSTVQSSAQKLMALQLERMQLNEQIGTLDKSADEVGQQMIEALSAIEISVRALIRNATEQAEATTHSATNKTAISMVFGFLVASLLGLLITRHINIPLQRCRTDLMAMSSGDLNIRHDTQRRDELGELMIGMATMAQKLRQVMGDVQTAAHEVASGSRELNSASQLLSEGASEQAASIEQTSAAMEQMAANIDQNSQNTLRTEAIARQAASEAKQGGESVTSAVKAMQQIAEKIQIIEEIARQTNLLALNAAIEAARAGEHGKGFAVVASEVRKLAERSQNAAAEISQLSTSSVRVSEQAGQIIHTLVPNIQQTAQLIQTITTANQEQSQGAAQINTAIQQLDQVIQRNAGASEELAATAEQLSAQADQLQSSIAFFRLDPQPRALLQ</sequence>
<keyword evidence="4" id="KW-0807">Transducer</keyword>
<dbReference type="PANTHER" id="PTHR43531:SF11">
    <property type="entry name" value="METHYL-ACCEPTING CHEMOTAXIS PROTEIN 3"/>
    <property type="match status" value="1"/>
</dbReference>
<dbReference type="EMBL" id="CP000471">
    <property type="protein sequence ID" value="ABK44901.1"/>
    <property type="molecule type" value="Genomic_DNA"/>
</dbReference>
<dbReference type="Proteomes" id="UP000002586">
    <property type="component" value="Chromosome"/>
</dbReference>
<proteinExistence type="inferred from homology"/>
<dbReference type="SUPFAM" id="SSF58104">
    <property type="entry name" value="Methyl-accepting chemotaxis protein (MCP) signaling domain"/>
    <property type="match status" value="1"/>
</dbReference>
<dbReference type="KEGG" id="mgm:Mmc1_2401"/>
<dbReference type="STRING" id="156889.Mmc1_2401"/>
<name>A0LAA8_MAGMM</name>
<dbReference type="Gene3D" id="1.10.287.950">
    <property type="entry name" value="Methyl-accepting chemotaxis protein"/>
    <property type="match status" value="1"/>
</dbReference>
<dbReference type="InterPro" id="IPR024478">
    <property type="entry name" value="HlyB_4HB_MCP"/>
</dbReference>
<dbReference type="SMART" id="SM00283">
    <property type="entry name" value="MA"/>
    <property type="match status" value="1"/>
</dbReference>
<feature type="domain" description="Methyl-accepting transducer" evidence="7">
    <location>
        <begin position="435"/>
        <end position="650"/>
    </location>
</feature>
<evidence type="ECO:0000313" key="9">
    <source>
        <dbReference type="EMBL" id="ABK44901.1"/>
    </source>
</evidence>